<name>A0ABV8TN79_9ACTN</name>
<evidence type="ECO:0000313" key="3">
    <source>
        <dbReference type="Proteomes" id="UP001595824"/>
    </source>
</evidence>
<gene>
    <name evidence="2" type="ORF">ACFPC0_29610</name>
</gene>
<dbReference type="SMART" id="SM00997">
    <property type="entry name" value="AdoHcyase_NAD"/>
    <property type="match status" value="1"/>
</dbReference>
<keyword evidence="3" id="KW-1185">Reference proteome</keyword>
<dbReference type="Proteomes" id="UP001595824">
    <property type="component" value="Unassembled WGS sequence"/>
</dbReference>
<dbReference type="Gene3D" id="3.40.50.1480">
    <property type="entry name" value="Adenosylhomocysteinase-like"/>
    <property type="match status" value="1"/>
</dbReference>
<protein>
    <submittedName>
        <fullName evidence="2">NAD-binding protein</fullName>
    </submittedName>
</protein>
<evidence type="ECO:0000313" key="2">
    <source>
        <dbReference type="EMBL" id="MFC4331856.1"/>
    </source>
</evidence>
<dbReference type="InterPro" id="IPR036291">
    <property type="entry name" value="NAD(P)-bd_dom_sf"/>
</dbReference>
<feature type="domain" description="S-adenosyl-L-homocysteine hydrolase NAD binding" evidence="1">
    <location>
        <begin position="166"/>
        <end position="328"/>
    </location>
</feature>
<dbReference type="InterPro" id="IPR015878">
    <property type="entry name" value="Ado_hCys_hydrolase_NAD-bd"/>
</dbReference>
<proteinExistence type="predicted"/>
<sequence length="378" mass="40456">MKTGERARLEAYFARTAWEFAPSLVPSSLLVTRLVPERLPFVRVVGTVSRLRGVLPEPEPGAARGDGAAKREVERLFAVDELSRERFADPGTVLTYLETRAAGEPVVLLDAGGCFAPSLDVLCERFSGTVLGVVEDSDSGHRRYGAREKLPCPVVSVARSPLREPEEFLLGQSVVSAAEALLRGWRETPGARPALVLGFGRLGGSVASALSARGARVTVYDTDPERRAQALARGYGVVADRQAALAAAALVVCASGALALRGEDFPVLPDGAFVTTVTGPAETPDLSGLPDDYSRYTATRHVARYEADDHYFYLHDAGAAVGVARGAGVDPYPVLAQAETLAALRTLADGRPTRALHEVPPADRRKIAALWLHYYSER</sequence>
<evidence type="ECO:0000259" key="1">
    <source>
        <dbReference type="SMART" id="SM00997"/>
    </source>
</evidence>
<dbReference type="Pfam" id="PF00670">
    <property type="entry name" value="AdoHcyase_NAD"/>
    <property type="match status" value="1"/>
</dbReference>
<dbReference type="EMBL" id="JBHSDP010000027">
    <property type="protein sequence ID" value="MFC4331856.1"/>
    <property type="molecule type" value="Genomic_DNA"/>
</dbReference>
<reference evidence="3" key="1">
    <citation type="journal article" date="2019" name="Int. J. Syst. Evol. Microbiol.">
        <title>The Global Catalogue of Microorganisms (GCM) 10K type strain sequencing project: providing services to taxonomists for standard genome sequencing and annotation.</title>
        <authorList>
            <consortium name="The Broad Institute Genomics Platform"/>
            <consortium name="The Broad Institute Genome Sequencing Center for Infectious Disease"/>
            <person name="Wu L."/>
            <person name="Ma J."/>
        </authorList>
    </citation>
    <scope>NUCLEOTIDE SEQUENCE [LARGE SCALE GENOMIC DNA]</scope>
    <source>
        <strain evidence="3">PCU 347</strain>
    </source>
</reference>
<dbReference type="InterPro" id="IPR042172">
    <property type="entry name" value="Adenosylhomocyst_ase-like_sf"/>
</dbReference>
<accession>A0ABV8TN79</accession>
<dbReference type="SUPFAM" id="SSF51735">
    <property type="entry name" value="NAD(P)-binding Rossmann-fold domains"/>
    <property type="match status" value="1"/>
</dbReference>
<organism evidence="2 3">
    <name type="scientific">Streptomyces andamanensis</name>
    <dbReference type="NCBI Taxonomy" id="1565035"/>
    <lineage>
        <taxon>Bacteria</taxon>
        <taxon>Bacillati</taxon>
        <taxon>Actinomycetota</taxon>
        <taxon>Actinomycetes</taxon>
        <taxon>Kitasatosporales</taxon>
        <taxon>Streptomycetaceae</taxon>
        <taxon>Streptomyces</taxon>
    </lineage>
</organism>
<comment type="caution">
    <text evidence="2">The sequence shown here is derived from an EMBL/GenBank/DDBJ whole genome shotgun (WGS) entry which is preliminary data.</text>
</comment>
<dbReference type="RefSeq" id="WP_381743312.1">
    <property type="nucleotide sequence ID" value="NZ_JBHSDP010000027.1"/>
</dbReference>
<dbReference type="Gene3D" id="3.40.50.720">
    <property type="entry name" value="NAD(P)-binding Rossmann-like Domain"/>
    <property type="match status" value="1"/>
</dbReference>